<evidence type="ECO:0000313" key="2">
    <source>
        <dbReference type="Proteomes" id="UP000887565"/>
    </source>
</evidence>
<evidence type="ECO:0000313" key="3">
    <source>
        <dbReference type="WBParaSite" id="nRc.2.0.1.t06675-RA"/>
    </source>
</evidence>
<keyword evidence="1" id="KW-0732">Signal</keyword>
<feature type="signal peptide" evidence="1">
    <location>
        <begin position="1"/>
        <end position="15"/>
    </location>
</feature>
<feature type="chain" id="PRO_5037264861" evidence="1">
    <location>
        <begin position="16"/>
        <end position="157"/>
    </location>
</feature>
<dbReference type="AlphaFoldDB" id="A0A915HXX2"/>
<accession>A0A915HXX2</accession>
<dbReference type="WBParaSite" id="nRc.2.0.1.t06675-RA">
    <property type="protein sequence ID" value="nRc.2.0.1.t06675-RA"/>
    <property type="gene ID" value="nRc.2.0.1.g06675"/>
</dbReference>
<dbReference type="Proteomes" id="UP000887565">
    <property type="component" value="Unplaced"/>
</dbReference>
<organism evidence="2 3">
    <name type="scientific">Romanomermis culicivorax</name>
    <name type="common">Nematode worm</name>
    <dbReference type="NCBI Taxonomy" id="13658"/>
    <lineage>
        <taxon>Eukaryota</taxon>
        <taxon>Metazoa</taxon>
        <taxon>Ecdysozoa</taxon>
        <taxon>Nematoda</taxon>
        <taxon>Enoplea</taxon>
        <taxon>Dorylaimia</taxon>
        <taxon>Mermithida</taxon>
        <taxon>Mermithoidea</taxon>
        <taxon>Mermithidae</taxon>
        <taxon>Romanomermis</taxon>
    </lineage>
</organism>
<evidence type="ECO:0000256" key="1">
    <source>
        <dbReference type="SAM" id="SignalP"/>
    </source>
</evidence>
<name>A0A915HXX2_ROMCU</name>
<keyword evidence="2" id="KW-1185">Reference proteome</keyword>
<sequence length="157" mass="18306">MAHVTLFSVLGKVSATGAISAYCWRRWSERKTAMINTHNQSKNLVKISNGSSSYVLSNNVLQMGWHMNRVHCFMRFRVFKTSCSPQSSVAAVPNFLTMSWCVSYQQRILQHWFVFPKLTIYSHEELFCNHIRTFDDLSRVNFTLFCCLSFQSCEEPW</sequence>
<protein>
    <submittedName>
        <fullName evidence="3">Secreted protein</fullName>
    </submittedName>
</protein>
<proteinExistence type="predicted"/>
<reference evidence="3" key="1">
    <citation type="submission" date="2022-11" db="UniProtKB">
        <authorList>
            <consortium name="WormBaseParasite"/>
        </authorList>
    </citation>
    <scope>IDENTIFICATION</scope>
</reference>